<evidence type="ECO:0000259" key="2">
    <source>
        <dbReference type="SMART" id="SM00893"/>
    </source>
</evidence>
<dbReference type="InterPro" id="IPR014729">
    <property type="entry name" value="Rossmann-like_a/b/a_fold"/>
</dbReference>
<dbReference type="Pfam" id="PF01012">
    <property type="entry name" value="ETF"/>
    <property type="match status" value="1"/>
</dbReference>
<protein>
    <recommendedName>
        <fullName evidence="1">Electron transfer flavoprotein small subunit</fullName>
    </recommendedName>
</protein>
<dbReference type="PANTHER" id="PTHR21294:SF17">
    <property type="entry name" value="PROTEIN FIXA"/>
    <property type="match status" value="1"/>
</dbReference>
<evidence type="ECO:0000256" key="1">
    <source>
        <dbReference type="ARBA" id="ARBA00042002"/>
    </source>
</evidence>
<evidence type="ECO:0000313" key="3">
    <source>
        <dbReference type="EMBL" id="MBN8661167.1"/>
    </source>
</evidence>
<dbReference type="SUPFAM" id="SSF52402">
    <property type="entry name" value="Adenine nucleotide alpha hydrolases-like"/>
    <property type="match status" value="1"/>
</dbReference>
<reference evidence="3" key="1">
    <citation type="submission" date="2021-02" db="EMBL/GenBank/DDBJ databases">
        <title>Genome-Resolved Metagenomics of a Microbial Community Performing Photosynthetic Biological Nutrient Removal.</title>
        <authorList>
            <person name="Mcdaniel E.A."/>
        </authorList>
    </citation>
    <scope>NUCLEOTIDE SEQUENCE</scope>
    <source>
        <strain evidence="3">UWPOB_OBS1</strain>
    </source>
</reference>
<accession>A0A8J7PGW5</accession>
<dbReference type="PIRSF" id="PIRSF000090">
    <property type="entry name" value="Beta-ETF"/>
    <property type="match status" value="1"/>
</dbReference>
<dbReference type="InterPro" id="IPR014730">
    <property type="entry name" value="ETF_a/b_N"/>
</dbReference>
<dbReference type="PANTHER" id="PTHR21294">
    <property type="entry name" value="ELECTRON TRANSFER FLAVOPROTEIN BETA-SUBUNIT"/>
    <property type="match status" value="1"/>
</dbReference>
<evidence type="ECO:0000313" key="4">
    <source>
        <dbReference type="Proteomes" id="UP000664277"/>
    </source>
</evidence>
<sequence length="278" mass="30219">MSGSLNIFVLVKQVPDQGSKAGLNPDGTIDRAKAKRMLNPFDRYALQAALHAKKSYGGKVTAISMGPPPAVEVLLECLEHGVDEAFLLSDRRLAASDTLATAYALFKTVNYVGKPDLVFCGLQTTDGDTAQVGPQLAERMGLPQITYCEDFSVVDGKVHGRRIIEGGYQKVVSEMPLLVTVANSYHPLEYKSFRGAWKVQRLARNEEELKKFIHTIDLDLVGAEPDRTGLKGSPTIVAATEKVGELGGSCKMHEGQSVETLVQDVIKESQLNQFLIAS</sequence>
<name>A0A8J7PGW5_9BACT</name>
<dbReference type="InterPro" id="IPR033948">
    <property type="entry name" value="ETF_beta_N"/>
</dbReference>
<feature type="domain" description="Electron transfer flavoprotein alpha/beta-subunit N-terminal" evidence="2">
    <location>
        <begin position="26"/>
        <end position="213"/>
    </location>
</feature>
<dbReference type="Gene3D" id="3.40.50.620">
    <property type="entry name" value="HUPs"/>
    <property type="match status" value="1"/>
</dbReference>
<dbReference type="InterPro" id="IPR012255">
    <property type="entry name" value="ETF_b"/>
</dbReference>
<proteinExistence type="predicted"/>
<dbReference type="SMART" id="SM00893">
    <property type="entry name" value="ETF"/>
    <property type="match status" value="1"/>
</dbReference>
<organism evidence="3 4">
    <name type="scientific">Candidatus Obscuribacter phosphatis</name>
    <dbReference type="NCBI Taxonomy" id="1906157"/>
    <lineage>
        <taxon>Bacteria</taxon>
        <taxon>Bacillati</taxon>
        <taxon>Candidatus Melainabacteria</taxon>
        <taxon>Candidatus Obscuribacterales</taxon>
        <taxon>Candidatus Obscuribacteraceae</taxon>
        <taxon>Candidatus Obscuribacter</taxon>
    </lineage>
</organism>
<gene>
    <name evidence="3" type="ORF">J0M35_12440</name>
</gene>
<comment type="caution">
    <text evidence="3">The sequence shown here is derived from an EMBL/GenBank/DDBJ whole genome shotgun (WGS) entry which is preliminary data.</text>
</comment>
<dbReference type="Proteomes" id="UP000664277">
    <property type="component" value="Unassembled WGS sequence"/>
</dbReference>
<dbReference type="EMBL" id="JAFLCK010000017">
    <property type="protein sequence ID" value="MBN8661167.1"/>
    <property type="molecule type" value="Genomic_DNA"/>
</dbReference>
<dbReference type="AlphaFoldDB" id="A0A8J7PGW5"/>
<dbReference type="CDD" id="cd01714">
    <property type="entry name" value="ETF_beta"/>
    <property type="match status" value="1"/>
</dbReference>
<dbReference type="GO" id="GO:0009055">
    <property type="term" value="F:electron transfer activity"/>
    <property type="evidence" value="ECO:0007669"/>
    <property type="project" value="InterPro"/>
</dbReference>